<dbReference type="RefSeq" id="WP_248949233.1">
    <property type="nucleotide sequence ID" value="NZ_JAKILB010000003.1"/>
</dbReference>
<name>A0A9X1ZE29_9GAMM</name>
<proteinExistence type="inferred from homology"/>
<evidence type="ECO:0000313" key="4">
    <source>
        <dbReference type="EMBL" id="MCL1138142.1"/>
    </source>
</evidence>
<keyword evidence="2 3" id="KW-0732">Signal</keyword>
<comment type="caution">
    <text evidence="4">The sequence shown here is derived from an EMBL/GenBank/DDBJ whole genome shotgun (WGS) entry which is preliminary data.</text>
</comment>
<evidence type="ECO:0000256" key="3">
    <source>
        <dbReference type="SAM" id="SignalP"/>
    </source>
</evidence>
<reference evidence="4" key="1">
    <citation type="submission" date="2022-01" db="EMBL/GenBank/DDBJ databases">
        <title>Whole genome-based taxonomy of the Shewanellaceae.</title>
        <authorList>
            <person name="Martin-Rodriguez A.J."/>
        </authorList>
    </citation>
    <scope>NUCLEOTIDE SEQUENCE</scope>
    <source>
        <strain evidence="4">KCTC 23973</strain>
    </source>
</reference>
<keyword evidence="5" id="KW-1185">Reference proteome</keyword>
<comment type="similarity">
    <text evidence="1">Belongs to the UPF0319 family.</text>
</comment>
<gene>
    <name evidence="4" type="ORF">L2740_06220</name>
</gene>
<dbReference type="PANTHER" id="PTHR38108">
    <property type="entry name" value="UPF0319 PROTEIN YCCT"/>
    <property type="match status" value="1"/>
</dbReference>
<protein>
    <submittedName>
        <fullName evidence="4">DUF2057 domain-containing protein</fullName>
    </submittedName>
</protein>
<evidence type="ECO:0000313" key="5">
    <source>
        <dbReference type="Proteomes" id="UP001139293"/>
    </source>
</evidence>
<feature type="signal peptide" evidence="3">
    <location>
        <begin position="1"/>
        <end position="19"/>
    </location>
</feature>
<dbReference type="EMBL" id="JAKILB010000003">
    <property type="protein sequence ID" value="MCL1138142.1"/>
    <property type="molecule type" value="Genomic_DNA"/>
</dbReference>
<evidence type="ECO:0000256" key="1">
    <source>
        <dbReference type="ARBA" id="ARBA00008490"/>
    </source>
</evidence>
<dbReference type="PANTHER" id="PTHR38108:SF1">
    <property type="entry name" value="UPF0319 PROTEIN YCCT"/>
    <property type="match status" value="1"/>
</dbReference>
<dbReference type="Pfam" id="PF09829">
    <property type="entry name" value="DUF2057"/>
    <property type="match status" value="1"/>
</dbReference>
<dbReference type="Proteomes" id="UP001139293">
    <property type="component" value="Unassembled WGS sequence"/>
</dbReference>
<evidence type="ECO:0000256" key="2">
    <source>
        <dbReference type="ARBA" id="ARBA00022729"/>
    </source>
</evidence>
<organism evidence="4 5">
    <name type="scientific">Shewanella pneumatophori</name>
    <dbReference type="NCBI Taxonomy" id="314092"/>
    <lineage>
        <taxon>Bacteria</taxon>
        <taxon>Pseudomonadati</taxon>
        <taxon>Pseudomonadota</taxon>
        <taxon>Gammaproteobacteria</taxon>
        <taxon>Alteromonadales</taxon>
        <taxon>Shewanellaceae</taxon>
        <taxon>Shewanella</taxon>
    </lineage>
</organism>
<dbReference type="AlphaFoldDB" id="A0A9X1ZE29"/>
<sequence length="139" mass="15592">MKKFIGVIALSLTSFLSSAASVSFPESIDVLTLNGLSHVDSRYLELETGHNLIEVRYSDLFESSAEDSNWVRSEPLYLYLDFETANNYQAFTPSIVSEEDAYQFIDNPTIQLKDGMGGERQVSLMTHSQLMAKLLLSNQ</sequence>
<dbReference type="InterPro" id="IPR018635">
    <property type="entry name" value="UPF0319"/>
</dbReference>
<accession>A0A9X1ZE29</accession>
<feature type="chain" id="PRO_5040956499" evidence="3">
    <location>
        <begin position="20"/>
        <end position="139"/>
    </location>
</feature>